<evidence type="ECO:0000259" key="2">
    <source>
        <dbReference type="PROSITE" id="PS50966"/>
    </source>
</evidence>
<dbReference type="AlphaFoldDB" id="A0A1F5WR93"/>
<reference evidence="3 4" key="1">
    <citation type="journal article" date="2016" name="Nat. Commun.">
        <title>Thousands of microbial genomes shed light on interconnected biogeochemical processes in an aquifer system.</title>
        <authorList>
            <person name="Anantharaman K."/>
            <person name="Brown C.T."/>
            <person name="Hug L.A."/>
            <person name="Sharon I."/>
            <person name="Castelle C.J."/>
            <person name="Probst A.J."/>
            <person name="Thomas B.C."/>
            <person name="Singh A."/>
            <person name="Wilkins M.J."/>
            <person name="Karaoz U."/>
            <person name="Brodie E.L."/>
            <person name="Williams K.H."/>
            <person name="Hubbard S.S."/>
            <person name="Banfield J.F."/>
        </authorList>
    </citation>
    <scope>NUCLEOTIDE SEQUENCE [LARGE SCALE GENOMIC DNA]</scope>
</reference>
<evidence type="ECO:0000256" key="1">
    <source>
        <dbReference type="PROSITE-ProRule" id="PRU00325"/>
    </source>
</evidence>
<sequence>MQPKYDLDKIKFATDGPTFEKAVDLYEKGKVTKFEEGIGGYSAIVIGTKPYRVSVEARRYDYGHCECYLGQNDTLCKHMVAVAIYAATGDKKLSDEDKRLVYQVACSGRLGELSKSELATTKKTITAGMRFIKSYEGPSRTWFTYQSSLSEGCNRLSKVVSELPVNQQTTKLLVDTLLRLDDRLCRGGVDDSDGAVGGFIEEVVSVLQEYAKLDPTCTKAFEALNGKETCFGWEEPLLKLIKN</sequence>
<dbReference type="InterPro" id="IPR007527">
    <property type="entry name" value="Znf_SWIM"/>
</dbReference>
<accession>A0A1F5WR93</accession>
<dbReference type="GO" id="GO:0008270">
    <property type="term" value="F:zinc ion binding"/>
    <property type="evidence" value="ECO:0007669"/>
    <property type="project" value="UniProtKB-KW"/>
</dbReference>
<proteinExistence type="predicted"/>
<dbReference type="EMBL" id="MFHI01000032">
    <property type="protein sequence ID" value="OGF78186.1"/>
    <property type="molecule type" value="Genomic_DNA"/>
</dbReference>
<evidence type="ECO:0000313" key="4">
    <source>
        <dbReference type="Proteomes" id="UP000178425"/>
    </source>
</evidence>
<protein>
    <recommendedName>
        <fullName evidence="2">SWIM-type domain-containing protein</fullName>
    </recommendedName>
</protein>
<feature type="domain" description="SWIM-type" evidence="2">
    <location>
        <begin position="51"/>
        <end position="87"/>
    </location>
</feature>
<gene>
    <name evidence="3" type="ORF">A2W54_03725</name>
</gene>
<keyword evidence="1" id="KW-0863">Zinc-finger</keyword>
<evidence type="ECO:0000313" key="3">
    <source>
        <dbReference type="EMBL" id="OGF78186.1"/>
    </source>
</evidence>
<dbReference type="Proteomes" id="UP000178425">
    <property type="component" value="Unassembled WGS sequence"/>
</dbReference>
<name>A0A1F5WR93_9BACT</name>
<dbReference type="PROSITE" id="PS50966">
    <property type="entry name" value="ZF_SWIM"/>
    <property type="match status" value="1"/>
</dbReference>
<keyword evidence="1" id="KW-0479">Metal-binding</keyword>
<comment type="caution">
    <text evidence="3">The sequence shown here is derived from an EMBL/GenBank/DDBJ whole genome shotgun (WGS) entry which is preliminary data.</text>
</comment>
<organism evidence="3 4">
    <name type="scientific">Candidatus Giovannonibacteria bacterium RIFCSPHIGHO2_02_43_13</name>
    <dbReference type="NCBI Taxonomy" id="1798330"/>
    <lineage>
        <taxon>Bacteria</taxon>
        <taxon>Candidatus Giovannoniibacteriota</taxon>
    </lineage>
</organism>
<keyword evidence="1" id="KW-0862">Zinc</keyword>